<comment type="caution">
    <text evidence="2">The sequence shown here is derived from an EMBL/GenBank/DDBJ whole genome shotgun (WGS) entry which is preliminary data.</text>
</comment>
<accession>A0AAX0B3C5</accession>
<evidence type="ECO:0000259" key="1">
    <source>
        <dbReference type="Pfam" id="PF20020"/>
    </source>
</evidence>
<dbReference type="Proteomes" id="UP001193748">
    <property type="component" value="Unassembled WGS sequence"/>
</dbReference>
<name>A0AAX0B3C5_CLOBE</name>
<evidence type="ECO:0000313" key="3">
    <source>
        <dbReference type="Proteomes" id="UP001193748"/>
    </source>
</evidence>
<sequence>MITNLNIKIKYLTQDNYNKFIENIDFHKLSCSCGMSGQLIKHAYYDRHIKMLEGVITLTILRVKCTCCGKTHAIFPESIVPYSQIILTDHTTIINAYNSGFSFEPIMMANEFIDESNISYIIKQYLRYWKERISSFKIPLDLSISKQCLKLFKQQFMQIKCIQNILFS</sequence>
<proteinExistence type="predicted"/>
<gene>
    <name evidence="2" type="ORF">B0H41_002623</name>
</gene>
<dbReference type="AlphaFoldDB" id="A0AAX0B3C5"/>
<dbReference type="Pfam" id="PF20020">
    <property type="entry name" value="DUF6431"/>
    <property type="match status" value="1"/>
</dbReference>
<protein>
    <recommendedName>
        <fullName evidence="1">DUF6431 domain-containing protein</fullName>
    </recommendedName>
</protein>
<evidence type="ECO:0000313" key="2">
    <source>
        <dbReference type="EMBL" id="NRT88944.1"/>
    </source>
</evidence>
<reference evidence="2" key="2">
    <citation type="journal article" date="2022" name="Nat. Biotechnol.">
        <title>Carbon-negative production of acetone and isopropanol by gas fermentation at industrial pilot scale.</title>
        <authorList>
            <person name="Liew F.E."/>
            <person name="Nogle R."/>
            <person name="Abdalla T."/>
            <person name="Rasor B.J."/>
            <person name="Canter C."/>
            <person name="Jensen R.O."/>
            <person name="Wang L."/>
            <person name="Strutz J."/>
            <person name="Chirania P."/>
            <person name="De Tissera S."/>
            <person name="Mueller A.P."/>
            <person name="Ruan Z."/>
            <person name="Gao A."/>
            <person name="Tran L."/>
            <person name="Engle N.L."/>
            <person name="Bromley J.C."/>
            <person name="Daniell J."/>
            <person name="Conrado R."/>
            <person name="Tschaplinski T.J."/>
            <person name="Giannone R.J."/>
            <person name="Hettich R.L."/>
            <person name="Karim A.S."/>
            <person name="Simpson S.D."/>
            <person name="Brown S.D."/>
            <person name="Leang C."/>
            <person name="Jewett M.C."/>
            <person name="Kopke M."/>
        </authorList>
    </citation>
    <scope>NUCLEOTIDE SEQUENCE</scope>
    <source>
        <strain evidence="2">DJ080</strain>
    </source>
</reference>
<organism evidence="2 3">
    <name type="scientific">Clostridium beijerinckii</name>
    <name type="common">Clostridium MP</name>
    <dbReference type="NCBI Taxonomy" id="1520"/>
    <lineage>
        <taxon>Bacteria</taxon>
        <taxon>Bacillati</taxon>
        <taxon>Bacillota</taxon>
        <taxon>Clostridia</taxon>
        <taxon>Eubacteriales</taxon>
        <taxon>Clostridiaceae</taxon>
        <taxon>Clostridium</taxon>
    </lineage>
</organism>
<feature type="domain" description="DUF6431" evidence="1">
    <location>
        <begin position="37"/>
        <end position="84"/>
    </location>
</feature>
<dbReference type="EMBL" id="JABSWW010000001">
    <property type="protein sequence ID" value="NRT88944.1"/>
    <property type="molecule type" value="Genomic_DNA"/>
</dbReference>
<dbReference type="InterPro" id="IPR045536">
    <property type="entry name" value="DUF6431"/>
</dbReference>
<reference evidence="2" key="1">
    <citation type="submission" date="2020-05" db="EMBL/GenBank/DDBJ databases">
        <authorList>
            <person name="Brown S."/>
            <person name="Huntemann M."/>
            <person name="Clum A."/>
            <person name="Spunde A."/>
            <person name="Palaniappan K."/>
            <person name="Ritter S."/>
            <person name="Mikhailova N."/>
            <person name="Chen I.-M."/>
            <person name="Stamatis D."/>
            <person name="Reddy T."/>
            <person name="O'Malley R."/>
            <person name="Daum C."/>
            <person name="Shapiro N."/>
            <person name="Ivanova N."/>
            <person name="Kyrpides N."/>
            <person name="Woyke T."/>
        </authorList>
    </citation>
    <scope>NUCLEOTIDE SEQUENCE</scope>
    <source>
        <strain evidence="2">DJ080</strain>
    </source>
</reference>